<dbReference type="KEGG" id="hch:HCH_06888"/>
<evidence type="ECO:0008006" key="3">
    <source>
        <dbReference type="Google" id="ProtNLM"/>
    </source>
</evidence>
<dbReference type="HOGENOM" id="CLU_056292_2_0_6"/>
<evidence type="ECO:0000313" key="1">
    <source>
        <dbReference type="EMBL" id="ABC33506.1"/>
    </source>
</evidence>
<reference evidence="1 2" key="1">
    <citation type="journal article" date="2005" name="Nucleic Acids Res.">
        <title>Genomic blueprint of Hahella chejuensis, a marine microbe producing an algicidal agent.</title>
        <authorList>
            <person name="Jeong H."/>
            <person name="Yim J.H."/>
            <person name="Lee C."/>
            <person name="Choi S.-H."/>
            <person name="Park Y.K."/>
            <person name="Yoon S.H."/>
            <person name="Hur C.-G."/>
            <person name="Kang H.-Y."/>
            <person name="Kim D."/>
            <person name="Lee H.H."/>
            <person name="Park K.H."/>
            <person name="Park S.-H."/>
            <person name="Park H.-S."/>
            <person name="Lee H.K."/>
            <person name="Oh T.K."/>
            <person name="Kim J.F."/>
        </authorList>
    </citation>
    <scope>NUCLEOTIDE SEQUENCE [LARGE SCALE GENOMIC DNA]</scope>
    <source>
        <strain evidence="1 2">KCTC 2396</strain>
    </source>
</reference>
<accession>Q2S768</accession>
<dbReference type="STRING" id="349521.HCH_06888"/>
<name>Q2S768_HAHCH</name>
<evidence type="ECO:0000313" key="2">
    <source>
        <dbReference type="Proteomes" id="UP000000238"/>
    </source>
</evidence>
<dbReference type="eggNOG" id="COG4221">
    <property type="taxonomic scope" value="Bacteria"/>
</dbReference>
<dbReference type="InterPro" id="IPR036866">
    <property type="entry name" value="RibonucZ/Hydroxyglut_hydro"/>
</dbReference>
<dbReference type="OrthoDB" id="450111at2"/>
<dbReference type="Pfam" id="PF14234">
    <property type="entry name" value="DUF4336"/>
    <property type="match status" value="1"/>
</dbReference>
<dbReference type="EMBL" id="CP000155">
    <property type="protein sequence ID" value="ABC33506.1"/>
    <property type="molecule type" value="Genomic_DNA"/>
</dbReference>
<dbReference type="Proteomes" id="UP000000238">
    <property type="component" value="Chromosome"/>
</dbReference>
<dbReference type="RefSeq" id="WP_011400556.1">
    <property type="nucleotide sequence ID" value="NC_007645.1"/>
</dbReference>
<sequence length="230" mass="26341">MSLIAIAENLWIYNGEAVPYFGLAYTTRMTVVRLSNGDILVHSPTRYDDALAREVAELGPVKYLVTPNKLHHLFLPQWMERFPDAACYGTPGLQEKRKDISFDGLLGENPEPGWEKDVDQTLFRGSFAMKEAVFFHRSSRTLILGDLIENFRMDHFHGWRRWVALLTGIVAPHGKTPIDWRLTFIFGRSKARAALRKMQAWRPDNIIIAHGECVIGHGSEFLARSFSWLK</sequence>
<dbReference type="SUPFAM" id="SSF56281">
    <property type="entry name" value="Metallo-hydrolase/oxidoreductase"/>
    <property type="match status" value="1"/>
</dbReference>
<proteinExistence type="predicted"/>
<keyword evidence="2" id="KW-1185">Reference proteome</keyword>
<gene>
    <name evidence="1" type="ordered locus">HCH_06888</name>
</gene>
<organism evidence="1 2">
    <name type="scientific">Hahella chejuensis (strain KCTC 2396)</name>
    <dbReference type="NCBI Taxonomy" id="349521"/>
    <lineage>
        <taxon>Bacteria</taxon>
        <taxon>Pseudomonadati</taxon>
        <taxon>Pseudomonadota</taxon>
        <taxon>Gammaproteobacteria</taxon>
        <taxon>Oceanospirillales</taxon>
        <taxon>Hahellaceae</taxon>
        <taxon>Hahella</taxon>
    </lineage>
</organism>
<dbReference type="PANTHER" id="PTHR33835:SF1">
    <property type="entry name" value="METALLO-BETA-LACTAMASE DOMAIN-CONTAINING PROTEIN"/>
    <property type="match status" value="1"/>
</dbReference>
<dbReference type="PANTHER" id="PTHR33835">
    <property type="entry name" value="YALI0C07656P"/>
    <property type="match status" value="1"/>
</dbReference>
<dbReference type="InterPro" id="IPR025638">
    <property type="entry name" value="DUF4336"/>
</dbReference>
<protein>
    <recommendedName>
        <fullName evidence="3">DUF4336 domain-containing protein</fullName>
    </recommendedName>
</protein>
<dbReference type="AlphaFoldDB" id="Q2S768"/>